<evidence type="ECO:0000256" key="1">
    <source>
        <dbReference type="SAM" id="Coils"/>
    </source>
</evidence>
<dbReference type="EMBL" id="AMKT01000028">
    <property type="protein sequence ID" value="OXG25140.1"/>
    <property type="molecule type" value="Genomic_DNA"/>
</dbReference>
<dbReference type="AlphaFoldDB" id="A0A854QG09"/>
<organism evidence="4 5">
    <name type="scientific">Cryptococcus neoformans Tu259-1</name>
    <dbReference type="NCBI Taxonomy" id="1230072"/>
    <lineage>
        <taxon>Eukaryota</taxon>
        <taxon>Fungi</taxon>
        <taxon>Dikarya</taxon>
        <taxon>Basidiomycota</taxon>
        <taxon>Agaricomycotina</taxon>
        <taxon>Tremellomycetes</taxon>
        <taxon>Tremellales</taxon>
        <taxon>Cryptococcaceae</taxon>
        <taxon>Cryptococcus</taxon>
        <taxon>Cryptococcus neoformans species complex</taxon>
    </lineage>
</organism>
<feature type="compositionally biased region" description="Polar residues" evidence="2">
    <location>
        <begin position="213"/>
        <end position="223"/>
    </location>
</feature>
<proteinExistence type="predicted"/>
<evidence type="ECO:0000256" key="2">
    <source>
        <dbReference type="SAM" id="MobiDB-lite"/>
    </source>
</evidence>
<keyword evidence="3" id="KW-1133">Transmembrane helix</keyword>
<feature type="region of interest" description="Disordered" evidence="2">
    <location>
        <begin position="1"/>
        <end position="124"/>
    </location>
</feature>
<name>A0A854QG09_CRYNE</name>
<feature type="region of interest" description="Disordered" evidence="2">
    <location>
        <begin position="209"/>
        <end position="273"/>
    </location>
</feature>
<feature type="compositionally biased region" description="Basic and acidic residues" evidence="2">
    <location>
        <begin position="96"/>
        <end position="116"/>
    </location>
</feature>
<feature type="transmembrane region" description="Helical" evidence="3">
    <location>
        <begin position="611"/>
        <end position="631"/>
    </location>
</feature>
<dbReference type="Proteomes" id="UP000199727">
    <property type="component" value="Unassembled WGS sequence"/>
</dbReference>
<protein>
    <submittedName>
        <fullName evidence="4">Uncharacterized protein</fullName>
    </submittedName>
</protein>
<evidence type="ECO:0000313" key="4">
    <source>
        <dbReference type="EMBL" id="OXG25140.1"/>
    </source>
</evidence>
<feature type="compositionally biased region" description="Acidic residues" evidence="2">
    <location>
        <begin position="495"/>
        <end position="508"/>
    </location>
</feature>
<feature type="compositionally biased region" description="Polar residues" evidence="2">
    <location>
        <begin position="25"/>
        <end position="43"/>
    </location>
</feature>
<keyword evidence="3" id="KW-0812">Transmembrane</keyword>
<keyword evidence="3" id="KW-0472">Membrane</keyword>
<feature type="compositionally biased region" description="Polar residues" evidence="2">
    <location>
        <begin position="7"/>
        <end position="16"/>
    </location>
</feature>
<feature type="compositionally biased region" description="Basic and acidic residues" evidence="2">
    <location>
        <begin position="72"/>
        <end position="86"/>
    </location>
</feature>
<feature type="coiled-coil region" evidence="1">
    <location>
        <begin position="539"/>
        <end position="570"/>
    </location>
</feature>
<comment type="caution">
    <text evidence="4">The sequence shown here is derived from an EMBL/GenBank/DDBJ whole genome shotgun (WGS) entry which is preliminary data.</text>
</comment>
<accession>A0A854QG09</accession>
<dbReference type="OrthoDB" id="2425321at2759"/>
<sequence length="634" mass="69882">MTLIIMTPSSPTTPQKHQPYDPHVLQSTSSLFAGCSSPVQTPGSAHRSSRSMGSLNNVLEHGDPAHSSLKGKGVDKSEVDDRRRSVDSPGVRKLGRRSETLPDWLVKGKEKGKEKGINLPGNPKHWAPSELAQYLTYELRTGGPDGAGKILPAPLIADIECWVLRQRVSGTVFLDGSSEGWGNNTSRAPPFIPLLQTIARRLHRRSLLDPHSLPNSRFPQSPTLLEEDETSYDDGSTGVRRMAKAYDARSSASESSFGCNDESEPPRLVAQHTGDSVIERWRRWEVTGEALKPSEHEEFIQGYGRKRNLSDASSLSSVSHGSATSARVGRKSPTIEEMLEDMGEKLNDEDEDTGRATLKAPLKAADPIVSPDGRLHQPAISEPSQQYDPLEDKSKSPNSNIYSTSERRSIRSRTSVAPAREHTTQPSGLDVPTESDSKEVTPSATPSKAKVLPPNESLTNGEQFSKNVRRYATLGKSSTNRGHPHQLLSLKLDDRDADEQDGGNDEGYWETARKVTLRPTRAAAHDLSKADIRPADKVKEEKEKKIEEQMAQLMERIKDLEERLQNTTSSNTPTPIVPVNVPFRGRKLSLLDLLGWGKDEDDDLPRRVKELPAYLFLVGVGVGAIMVGVILRRR</sequence>
<feature type="region of interest" description="Disordered" evidence="2">
    <location>
        <begin position="359"/>
        <end position="512"/>
    </location>
</feature>
<gene>
    <name evidence="4" type="ORF">C361_02143</name>
</gene>
<reference evidence="4 5" key="1">
    <citation type="submission" date="2017-06" db="EMBL/GenBank/DDBJ databases">
        <title>Global population genomics of the pathogenic fungus Cryptococcus neoformans var. grubii.</title>
        <authorList>
            <person name="Cuomo C."/>
            <person name="Litvintseva A."/>
            <person name="Chen Y."/>
            <person name="Young S."/>
            <person name="Zeng Q."/>
            <person name="Chapman S."/>
            <person name="Gujja S."/>
            <person name="Saif S."/>
            <person name="Birren B."/>
        </authorList>
    </citation>
    <scope>NUCLEOTIDE SEQUENCE [LARGE SCALE GENOMIC DNA]</scope>
    <source>
        <strain evidence="4 5">Tu259-1</strain>
    </source>
</reference>
<evidence type="ECO:0000313" key="5">
    <source>
        <dbReference type="Proteomes" id="UP000199727"/>
    </source>
</evidence>
<feature type="compositionally biased region" description="Low complexity" evidence="2">
    <location>
        <begin position="311"/>
        <end position="326"/>
    </location>
</feature>
<feature type="compositionally biased region" description="Polar residues" evidence="2">
    <location>
        <begin position="456"/>
        <end position="466"/>
    </location>
</feature>
<feature type="region of interest" description="Disordered" evidence="2">
    <location>
        <begin position="311"/>
        <end position="334"/>
    </location>
</feature>
<evidence type="ECO:0000256" key="3">
    <source>
        <dbReference type="SAM" id="Phobius"/>
    </source>
</evidence>
<keyword evidence="1" id="KW-0175">Coiled coil</keyword>